<feature type="transmembrane region" description="Helical" evidence="1">
    <location>
        <begin position="7"/>
        <end position="24"/>
    </location>
</feature>
<protein>
    <submittedName>
        <fullName evidence="2">Uncharacterized protein</fullName>
    </submittedName>
</protein>
<dbReference type="RefSeq" id="WP_128699533.1">
    <property type="nucleotide sequence ID" value="NZ_CP019384.1"/>
</dbReference>
<dbReference type="KEGG" id="vai:BU251_03665"/>
<evidence type="ECO:0000313" key="3">
    <source>
        <dbReference type="Proteomes" id="UP000287243"/>
    </source>
</evidence>
<reference evidence="2 3" key="1">
    <citation type="submission" date="2017-01" db="EMBL/GenBank/DDBJ databases">
        <title>First insights into the biology of 'candidatus Vampirococcus archaeovorus'.</title>
        <authorList>
            <person name="Kizina J."/>
            <person name="Jordan S."/>
            <person name="Stueber K."/>
            <person name="Reinhardt R."/>
            <person name="Harder J."/>
        </authorList>
    </citation>
    <scope>NUCLEOTIDE SEQUENCE [LARGE SCALE GENOMIC DNA]</scope>
    <source>
        <strain evidence="2 3">LiM</strain>
    </source>
</reference>
<accession>A0A410P453</accession>
<dbReference type="EMBL" id="CP019384">
    <property type="protein sequence ID" value="QAT16892.1"/>
    <property type="molecule type" value="Genomic_DNA"/>
</dbReference>
<evidence type="ECO:0000313" key="2">
    <source>
        <dbReference type="EMBL" id="QAT16892.1"/>
    </source>
</evidence>
<feature type="transmembrane region" description="Helical" evidence="1">
    <location>
        <begin position="61"/>
        <end position="79"/>
    </location>
</feature>
<proteinExistence type="predicted"/>
<gene>
    <name evidence="2" type="ORF">BU251_03665</name>
</gene>
<keyword evidence="1" id="KW-1133">Transmembrane helix</keyword>
<sequence>MMNKKQLIVLVAGILALILIAWFTPRYKVTAIGGDNYIITEQTSSLYERSRGAVRLHWDKILLYEGLAIPICGLLMWAFRRKNG</sequence>
<dbReference type="Proteomes" id="UP000287243">
    <property type="component" value="Chromosome"/>
</dbReference>
<keyword evidence="3" id="KW-1185">Reference proteome</keyword>
<keyword evidence="1" id="KW-0472">Membrane</keyword>
<keyword evidence="1" id="KW-0812">Transmembrane</keyword>
<dbReference type="AlphaFoldDB" id="A0A410P453"/>
<evidence type="ECO:0000256" key="1">
    <source>
        <dbReference type="SAM" id="Phobius"/>
    </source>
</evidence>
<name>A0A410P453_VELA1</name>
<organism evidence="2 3">
    <name type="scientific">Velamenicoccus archaeovorus</name>
    <dbReference type="NCBI Taxonomy" id="1930593"/>
    <lineage>
        <taxon>Bacteria</taxon>
        <taxon>Pseudomonadati</taxon>
        <taxon>Candidatus Omnitrophota</taxon>
        <taxon>Candidatus Velamenicoccus</taxon>
    </lineage>
</organism>